<feature type="region of interest" description="Disordered" evidence="1">
    <location>
        <begin position="162"/>
        <end position="195"/>
    </location>
</feature>
<evidence type="ECO:0000256" key="1">
    <source>
        <dbReference type="SAM" id="MobiDB-lite"/>
    </source>
</evidence>
<dbReference type="AlphaFoldDB" id="A0A7D9KYL7"/>
<evidence type="ECO:0000313" key="3">
    <source>
        <dbReference type="Proteomes" id="UP001152795"/>
    </source>
</evidence>
<protein>
    <submittedName>
        <fullName evidence="2">Uncharacterized protein</fullName>
    </submittedName>
</protein>
<comment type="caution">
    <text evidence="2">The sequence shown here is derived from an EMBL/GenBank/DDBJ whole genome shotgun (WGS) entry which is preliminary data.</text>
</comment>
<gene>
    <name evidence="2" type="ORF">PACLA_8A011280</name>
</gene>
<dbReference type="EMBL" id="CACRXK020012322">
    <property type="protein sequence ID" value="CAB4023109.1"/>
    <property type="molecule type" value="Genomic_DNA"/>
</dbReference>
<proteinExistence type="predicted"/>
<sequence>MYKSIDNNLFMRQAREIILQVAPPNFSISLSSCYNYTDTYKDNSFAAKRHHAGKNINARISLKRPPRDAVSHLVVNLHWSTEAVNLMLEEAEKTPNDHVIDSKDAKAIVCGDIQPVQYPGKSWKPISYEDHTFDQSRVNAVVPMTHLFLDLESVGVTAEKSIQEKNSCHGDDRSTMGNILEPSTDKLEPKLELTR</sequence>
<organism evidence="2 3">
    <name type="scientific">Paramuricea clavata</name>
    <name type="common">Red gorgonian</name>
    <name type="synonym">Violescent sea-whip</name>
    <dbReference type="NCBI Taxonomy" id="317549"/>
    <lineage>
        <taxon>Eukaryota</taxon>
        <taxon>Metazoa</taxon>
        <taxon>Cnidaria</taxon>
        <taxon>Anthozoa</taxon>
        <taxon>Octocorallia</taxon>
        <taxon>Malacalcyonacea</taxon>
        <taxon>Plexauridae</taxon>
        <taxon>Paramuricea</taxon>
    </lineage>
</organism>
<feature type="compositionally biased region" description="Basic and acidic residues" evidence="1">
    <location>
        <begin position="162"/>
        <end position="174"/>
    </location>
</feature>
<dbReference type="OrthoDB" id="5988483at2759"/>
<reference evidence="2" key="1">
    <citation type="submission" date="2020-04" db="EMBL/GenBank/DDBJ databases">
        <authorList>
            <person name="Alioto T."/>
            <person name="Alioto T."/>
            <person name="Gomez Garrido J."/>
        </authorList>
    </citation>
    <scope>NUCLEOTIDE SEQUENCE</scope>
    <source>
        <strain evidence="2">A484AB</strain>
    </source>
</reference>
<dbReference type="PROSITE" id="PS51257">
    <property type="entry name" value="PROKAR_LIPOPROTEIN"/>
    <property type="match status" value="1"/>
</dbReference>
<accession>A0A7D9KYL7</accession>
<evidence type="ECO:0000313" key="2">
    <source>
        <dbReference type="EMBL" id="CAB4023109.1"/>
    </source>
</evidence>
<keyword evidence="3" id="KW-1185">Reference proteome</keyword>
<feature type="compositionally biased region" description="Basic and acidic residues" evidence="1">
    <location>
        <begin position="183"/>
        <end position="195"/>
    </location>
</feature>
<name>A0A7D9KYL7_PARCT</name>
<dbReference type="Proteomes" id="UP001152795">
    <property type="component" value="Unassembled WGS sequence"/>
</dbReference>